<comment type="caution">
    <text evidence="2">The sequence shown here is derived from an EMBL/GenBank/DDBJ whole genome shotgun (WGS) entry which is preliminary data.</text>
</comment>
<reference evidence="2 3" key="1">
    <citation type="submission" date="2024-04" db="EMBL/GenBank/DDBJ databases">
        <title>Human intestinal bacterial collection.</title>
        <authorList>
            <person name="Pauvert C."/>
            <person name="Hitch T.C.A."/>
            <person name="Clavel T."/>
        </authorList>
    </citation>
    <scope>NUCLEOTIDE SEQUENCE [LARGE SCALE GENOMIC DNA]</scope>
    <source>
        <strain evidence="2 3">CLA-AA-H145</strain>
    </source>
</reference>
<keyword evidence="2" id="KW-0808">Transferase</keyword>
<dbReference type="Proteomes" id="UP001487296">
    <property type="component" value="Unassembled WGS sequence"/>
</dbReference>
<accession>A0ABV1FS77</accession>
<gene>
    <name evidence="2" type="ORF">AAAT34_09365</name>
</gene>
<sequence length="378" mass="43874">MRIGIYTLPLNYNYGGLLQAFALQTVLQNMGHEVVFIDRPLHSYEPFYKRPREKVKRFVRKYVLRDKSVRVFQENYEAKAYPEISKHTRKFIEQYLNTIIVTDTHLLDENDYDAIIVGSDQIWRCAFHDTSRKLYDAYLEFAEKWSHLKRISYAASFGTDRWEYPKDKAIRCKSLLAKFDAISVREASGVTLLKQYFGFTAKHVLDPTMLLDRADYAKIFELPHTPVSKGNMMVYVLDDSDSKNNLINEYEKRLHLSSFRVNSQADNINLPVSQRVQPPVEQWLRGFQDARFVVTDSFHACVFSILFGKPFVAIGNKNRGMSRFESLLQTFGLSDRLISVENNDFVIPQSDILLAQTKLNSLRAESMQFLTSALNDLL</sequence>
<dbReference type="EMBL" id="JBBNFP010000038">
    <property type="protein sequence ID" value="MEQ2487256.1"/>
    <property type="molecule type" value="Genomic_DNA"/>
</dbReference>
<keyword evidence="3" id="KW-1185">Reference proteome</keyword>
<organism evidence="2 3">
    <name type="scientific">Hallella faecis</name>
    <dbReference type="NCBI Taxonomy" id="2841596"/>
    <lineage>
        <taxon>Bacteria</taxon>
        <taxon>Pseudomonadati</taxon>
        <taxon>Bacteroidota</taxon>
        <taxon>Bacteroidia</taxon>
        <taxon>Bacteroidales</taxon>
        <taxon>Prevotellaceae</taxon>
        <taxon>Hallella</taxon>
    </lineage>
</organism>
<name>A0ABV1FS77_9BACT</name>
<proteinExistence type="predicted"/>
<evidence type="ECO:0000313" key="2">
    <source>
        <dbReference type="EMBL" id="MEQ2487256.1"/>
    </source>
</evidence>
<keyword evidence="2" id="KW-0328">Glycosyltransferase</keyword>
<evidence type="ECO:0000259" key="1">
    <source>
        <dbReference type="Pfam" id="PF04230"/>
    </source>
</evidence>
<dbReference type="GO" id="GO:0016757">
    <property type="term" value="F:glycosyltransferase activity"/>
    <property type="evidence" value="ECO:0007669"/>
    <property type="project" value="UniProtKB-KW"/>
</dbReference>
<dbReference type="RefSeq" id="WP_215760335.1">
    <property type="nucleotide sequence ID" value="NZ_JAHKBE010000039.1"/>
</dbReference>
<feature type="domain" description="Polysaccharide pyruvyl transferase" evidence="1">
    <location>
        <begin position="13"/>
        <end position="318"/>
    </location>
</feature>
<dbReference type="InterPro" id="IPR007345">
    <property type="entry name" value="Polysacch_pyruvyl_Trfase"/>
</dbReference>
<dbReference type="Pfam" id="PF04230">
    <property type="entry name" value="PS_pyruv_trans"/>
    <property type="match status" value="1"/>
</dbReference>
<dbReference type="EC" id="2.4.-.-" evidence="2"/>
<protein>
    <submittedName>
        <fullName evidence="2">Polysaccharide pyruvyl transferase family protein</fullName>
        <ecNumber evidence="2">2.4.-.-</ecNumber>
    </submittedName>
</protein>
<evidence type="ECO:0000313" key="3">
    <source>
        <dbReference type="Proteomes" id="UP001487296"/>
    </source>
</evidence>